<dbReference type="OrthoDB" id="5125733at2759"/>
<dbReference type="AlphaFoldDB" id="A0A0D2H123"/>
<protein>
    <recommendedName>
        <fullName evidence="1">Heterokaryon incompatibility domain-containing protein</fullName>
    </recommendedName>
</protein>
<dbReference type="PANTHER" id="PTHR33112">
    <property type="entry name" value="DOMAIN PROTEIN, PUTATIVE-RELATED"/>
    <property type="match status" value="1"/>
</dbReference>
<reference evidence="2 3" key="1">
    <citation type="submission" date="2015-01" db="EMBL/GenBank/DDBJ databases">
        <title>The Genome Sequence of Fonsecaea multimorphosa CBS 102226.</title>
        <authorList>
            <consortium name="The Broad Institute Genomics Platform"/>
            <person name="Cuomo C."/>
            <person name="de Hoog S."/>
            <person name="Gorbushina A."/>
            <person name="Stielow B."/>
            <person name="Teixiera M."/>
            <person name="Abouelleil A."/>
            <person name="Chapman S.B."/>
            <person name="Priest M."/>
            <person name="Young S.K."/>
            <person name="Wortman J."/>
            <person name="Nusbaum C."/>
            <person name="Birren B."/>
        </authorList>
    </citation>
    <scope>NUCLEOTIDE SEQUENCE [LARGE SCALE GENOMIC DNA]</scope>
    <source>
        <strain evidence="2 3">CBS 102226</strain>
    </source>
</reference>
<proteinExistence type="predicted"/>
<feature type="domain" description="Heterokaryon incompatibility" evidence="1">
    <location>
        <begin position="266"/>
        <end position="469"/>
    </location>
</feature>
<evidence type="ECO:0000313" key="2">
    <source>
        <dbReference type="EMBL" id="KIX95530.1"/>
    </source>
</evidence>
<accession>A0A0D2H123</accession>
<name>A0A0D2H123_9EURO</name>
<dbReference type="Pfam" id="PF06985">
    <property type="entry name" value="HET"/>
    <property type="match status" value="1"/>
</dbReference>
<keyword evidence="3" id="KW-1185">Reference proteome</keyword>
<sequence length="808" mass="89912">MLCEICDQIPFGDLPSEEQDAIPHQPSLDALEASKESCQICSLIWWAAGCSLVDVGGMVGFRPGVGYPSGRSIMTQETESNYSHLGGMRAMENGASMFDNSGPEPDLREPAFLNPRARFPADDKSSSKIRPWLFGSWYKSPFTDRRLQLIGLGVRLGTGPSVEEAEGNSNENVRIRGTFLRIRTDDDSDLAKTVPGRLRTNDQGSAIATQRIKNWLKDCNDGHNCKRSHSCADKDASPPLPTRVLDVNGQGDTIRLVETTDQRGHYVALSHCWGLSHRITTTKKTYADHREGIPLEDLPATFQQAVTITRELGVPYLWIDSLCIIQDDEFDWETEASRMGFVYFSSYLTLSAMSSADDSSGCYRDASKPIEITFSRPYISADTLSTGRRSIPLAAPLIVDYAGDGVTCRTFTNMFGMRGNRKSRVYLTPEWMPSSLKQKPRIYVVGSFGASVQPLKHEPLNKRGWTLQERLLSPRTLHFGTEELYWECEQYVLAEDGALLQREFPTLLKVVRSRRDSISAAQGSTSKTNDGEDSKRNPWPNVWLSLIEEYTSRNLTRDQDKLPALSGVASLVGGLTEDEYLAGLWRNDVLQNLSWSVETFEPTHQCDDPAHDAAMPPASKSEVRYPPNYRAPTWSWASLDGKVIFHSLNHKSLKARCICAHVDIAGRDKYGRVKKGWITLEGPLYLLQAGESDAKYRRLHPFSTEVDFLVAGDANKAARHGGGSATFDDKPYFPSFALMLDSQQGLILKAKEPWEFVRIGSVRYWPMPGGVNGHDNSNPMGVNKSSYSTAEITALSVAKGTAQKITIY</sequence>
<dbReference type="RefSeq" id="XP_016629653.1">
    <property type="nucleotide sequence ID" value="XM_016779146.1"/>
</dbReference>
<evidence type="ECO:0000313" key="3">
    <source>
        <dbReference type="Proteomes" id="UP000053411"/>
    </source>
</evidence>
<dbReference type="VEuPathDB" id="FungiDB:Z520_08650"/>
<dbReference type="Proteomes" id="UP000053411">
    <property type="component" value="Unassembled WGS sequence"/>
</dbReference>
<dbReference type="EMBL" id="KN848081">
    <property type="protein sequence ID" value="KIX95530.1"/>
    <property type="molecule type" value="Genomic_DNA"/>
</dbReference>
<dbReference type="STRING" id="1442371.A0A0D2H123"/>
<dbReference type="InterPro" id="IPR010730">
    <property type="entry name" value="HET"/>
</dbReference>
<evidence type="ECO:0000259" key="1">
    <source>
        <dbReference type="Pfam" id="PF06985"/>
    </source>
</evidence>
<dbReference type="GeneID" id="27714396"/>
<dbReference type="PANTHER" id="PTHR33112:SF16">
    <property type="entry name" value="HETEROKARYON INCOMPATIBILITY DOMAIN-CONTAINING PROTEIN"/>
    <property type="match status" value="1"/>
</dbReference>
<organism evidence="2 3">
    <name type="scientific">Fonsecaea multimorphosa CBS 102226</name>
    <dbReference type="NCBI Taxonomy" id="1442371"/>
    <lineage>
        <taxon>Eukaryota</taxon>
        <taxon>Fungi</taxon>
        <taxon>Dikarya</taxon>
        <taxon>Ascomycota</taxon>
        <taxon>Pezizomycotina</taxon>
        <taxon>Eurotiomycetes</taxon>
        <taxon>Chaetothyriomycetidae</taxon>
        <taxon>Chaetothyriales</taxon>
        <taxon>Herpotrichiellaceae</taxon>
        <taxon>Fonsecaea</taxon>
    </lineage>
</organism>
<gene>
    <name evidence="2" type="ORF">Z520_08650</name>
</gene>